<evidence type="ECO:0000313" key="2">
    <source>
        <dbReference type="EMBL" id="KAG1527786.1"/>
    </source>
</evidence>
<feature type="compositionally biased region" description="Low complexity" evidence="1">
    <location>
        <begin position="1"/>
        <end position="22"/>
    </location>
</feature>
<protein>
    <submittedName>
        <fullName evidence="2">Uncharacterized protein</fullName>
    </submittedName>
</protein>
<evidence type="ECO:0000313" key="3">
    <source>
        <dbReference type="Proteomes" id="UP000717996"/>
    </source>
</evidence>
<dbReference type="AlphaFoldDB" id="A0A9P6XMT9"/>
<dbReference type="EMBL" id="JAANIT010008980">
    <property type="protein sequence ID" value="KAG1527786.1"/>
    <property type="molecule type" value="Genomic_DNA"/>
</dbReference>
<accession>A0A9P6XMT9</accession>
<comment type="caution">
    <text evidence="2">The sequence shown here is derived from an EMBL/GenBank/DDBJ whole genome shotgun (WGS) entry which is preliminary data.</text>
</comment>
<reference evidence="2" key="1">
    <citation type="journal article" date="2020" name="Microb. Genom.">
        <title>Genetic diversity of clinical and environmental Mucorales isolates obtained from an investigation of mucormycosis cases among solid organ transplant recipients.</title>
        <authorList>
            <person name="Nguyen M.H."/>
            <person name="Kaul D."/>
            <person name="Muto C."/>
            <person name="Cheng S.J."/>
            <person name="Richter R.A."/>
            <person name="Bruno V.M."/>
            <person name="Liu G."/>
            <person name="Beyhan S."/>
            <person name="Sundermann A.J."/>
            <person name="Mounaud S."/>
            <person name="Pasculle A.W."/>
            <person name="Nierman W.C."/>
            <person name="Driscoll E."/>
            <person name="Cumbie R."/>
            <person name="Clancy C.J."/>
            <person name="Dupont C.L."/>
        </authorList>
    </citation>
    <scope>NUCLEOTIDE SEQUENCE</scope>
    <source>
        <strain evidence="2">GL16</strain>
    </source>
</reference>
<gene>
    <name evidence="2" type="ORF">G6F51_014284</name>
</gene>
<proteinExistence type="predicted"/>
<organism evidence="2 3">
    <name type="scientific">Rhizopus oryzae</name>
    <name type="common">Mucormycosis agent</name>
    <name type="synonym">Rhizopus arrhizus var. delemar</name>
    <dbReference type="NCBI Taxonomy" id="64495"/>
    <lineage>
        <taxon>Eukaryota</taxon>
        <taxon>Fungi</taxon>
        <taxon>Fungi incertae sedis</taxon>
        <taxon>Mucoromycota</taxon>
        <taxon>Mucoromycotina</taxon>
        <taxon>Mucoromycetes</taxon>
        <taxon>Mucorales</taxon>
        <taxon>Mucorineae</taxon>
        <taxon>Rhizopodaceae</taxon>
        <taxon>Rhizopus</taxon>
    </lineage>
</organism>
<feature type="region of interest" description="Disordered" evidence="1">
    <location>
        <begin position="1"/>
        <end position="74"/>
    </location>
</feature>
<name>A0A9P6XMT9_RHIOR</name>
<evidence type="ECO:0000256" key="1">
    <source>
        <dbReference type="SAM" id="MobiDB-lite"/>
    </source>
</evidence>
<dbReference type="Proteomes" id="UP000717996">
    <property type="component" value="Unassembled WGS sequence"/>
</dbReference>
<sequence>MAMGIGAPTTAAASAAIPASAAEVASITGTPVAMASRPANRAPTRVPMNREAKNRPPRKPNPSEMPEARHFRVSRPPIQISGRCVVRSRCSAPCPDDSTCGLASASGISSRPPTTGRPHNGNGLRLTVPSIEAISRITAMPTIAQQQPSKP</sequence>
<feature type="region of interest" description="Disordered" evidence="1">
    <location>
        <begin position="96"/>
        <end position="125"/>
    </location>
</feature>